<feature type="transmembrane region" description="Helical" evidence="1">
    <location>
        <begin position="122"/>
        <end position="144"/>
    </location>
</feature>
<evidence type="ECO:0000256" key="1">
    <source>
        <dbReference type="SAM" id="Phobius"/>
    </source>
</evidence>
<feature type="signal peptide" evidence="2">
    <location>
        <begin position="1"/>
        <end position="20"/>
    </location>
</feature>
<organism evidence="3 4">
    <name type="scientific">Nesidiocoris tenuis</name>
    <dbReference type="NCBI Taxonomy" id="355587"/>
    <lineage>
        <taxon>Eukaryota</taxon>
        <taxon>Metazoa</taxon>
        <taxon>Ecdysozoa</taxon>
        <taxon>Arthropoda</taxon>
        <taxon>Hexapoda</taxon>
        <taxon>Insecta</taxon>
        <taxon>Pterygota</taxon>
        <taxon>Neoptera</taxon>
        <taxon>Paraneoptera</taxon>
        <taxon>Hemiptera</taxon>
        <taxon>Heteroptera</taxon>
        <taxon>Panheteroptera</taxon>
        <taxon>Cimicomorpha</taxon>
        <taxon>Miridae</taxon>
        <taxon>Dicyphina</taxon>
        <taxon>Nesidiocoris</taxon>
    </lineage>
</organism>
<reference evidence="3 4" key="1">
    <citation type="submission" date="2023-09" db="EMBL/GenBank/DDBJ databases">
        <title>Nesidiocoris tenuis whole genome shotgun sequence.</title>
        <authorList>
            <person name="Shibata T."/>
            <person name="Shimoda M."/>
            <person name="Kobayashi T."/>
            <person name="Uehara T."/>
        </authorList>
    </citation>
    <scope>NUCLEOTIDE SEQUENCE [LARGE SCALE GENOMIC DNA]</scope>
    <source>
        <strain evidence="3 4">Japan</strain>
    </source>
</reference>
<keyword evidence="1" id="KW-0812">Transmembrane</keyword>
<name>A0ABN7B1S6_9HEMI</name>
<feature type="transmembrane region" description="Helical" evidence="1">
    <location>
        <begin position="97"/>
        <end position="115"/>
    </location>
</feature>
<keyword evidence="2" id="KW-0732">Signal</keyword>
<protein>
    <submittedName>
        <fullName evidence="3">Uncharacterized protein</fullName>
    </submittedName>
</protein>
<dbReference type="Proteomes" id="UP001307889">
    <property type="component" value="Chromosome 9"/>
</dbReference>
<keyword evidence="4" id="KW-1185">Reference proteome</keyword>
<keyword evidence="1" id="KW-1133">Transmembrane helix</keyword>
<feature type="chain" id="PRO_5045983480" evidence="2">
    <location>
        <begin position="21"/>
        <end position="265"/>
    </location>
</feature>
<dbReference type="EMBL" id="AP028917">
    <property type="protein sequence ID" value="BES98360.1"/>
    <property type="molecule type" value="Genomic_DNA"/>
</dbReference>
<evidence type="ECO:0000313" key="4">
    <source>
        <dbReference type="Proteomes" id="UP001307889"/>
    </source>
</evidence>
<keyword evidence="1" id="KW-0472">Membrane</keyword>
<evidence type="ECO:0000313" key="3">
    <source>
        <dbReference type="EMBL" id="BES98360.1"/>
    </source>
</evidence>
<gene>
    <name evidence="3" type="ORF">NTJ_11175</name>
</gene>
<evidence type="ECO:0000256" key="2">
    <source>
        <dbReference type="SAM" id="SignalP"/>
    </source>
</evidence>
<accession>A0ABN7B1S6</accession>
<proteinExistence type="predicted"/>
<sequence length="265" mass="27593">MKSTIAGLAIALSLLSNVSCGSTGPASASGSAALSREARDFTGYASAPSPASTYDTYDSAGSASYLSPDKWTQSGIILPNLGTPGCNTGGAGLLKPILAGLLGALLLKLPLLLAAKLLLLKLAVPFALLAAAAPVLLPVAYMFFNKRPGSSSSSQNDTAESRAFHDFLASTNCLEKIACSIGRSQARSDNVKTFSWMLKSVESLLGSSPSREDMRSLVGSYRTAYLTGATANSADGSDMPDTCSNYRCDFPEFFVRQGGTSYKLL</sequence>